<dbReference type="EMBL" id="JBHSZZ010000031">
    <property type="protein sequence ID" value="MFC7186989.1"/>
    <property type="molecule type" value="Genomic_DNA"/>
</dbReference>
<proteinExistence type="predicted"/>
<evidence type="ECO:0000313" key="3">
    <source>
        <dbReference type="Proteomes" id="UP001596390"/>
    </source>
</evidence>
<dbReference type="RefSeq" id="WP_267664044.1">
    <property type="nucleotide sequence ID" value="NZ_JAODIX010000031.1"/>
</dbReference>
<protein>
    <submittedName>
        <fullName evidence="2">Uncharacterized protein</fullName>
    </submittedName>
</protein>
<keyword evidence="1" id="KW-0812">Transmembrane</keyword>
<keyword evidence="1" id="KW-0472">Membrane</keyword>
<feature type="transmembrane region" description="Helical" evidence="1">
    <location>
        <begin position="41"/>
        <end position="64"/>
    </location>
</feature>
<dbReference type="Pfam" id="PF24416">
    <property type="entry name" value="DUF7548"/>
    <property type="match status" value="1"/>
</dbReference>
<feature type="transmembrane region" description="Helical" evidence="1">
    <location>
        <begin position="109"/>
        <end position="132"/>
    </location>
</feature>
<keyword evidence="3" id="KW-1185">Reference proteome</keyword>
<feature type="transmembrane region" description="Helical" evidence="1">
    <location>
        <begin position="76"/>
        <end position="97"/>
    </location>
</feature>
<reference evidence="2 3" key="1">
    <citation type="journal article" date="2019" name="Int. J. Syst. Evol. Microbiol.">
        <title>The Global Catalogue of Microorganisms (GCM) 10K type strain sequencing project: providing services to taxonomists for standard genome sequencing and annotation.</title>
        <authorList>
            <consortium name="The Broad Institute Genomics Platform"/>
            <consortium name="The Broad Institute Genome Sequencing Center for Infectious Disease"/>
            <person name="Wu L."/>
            <person name="Ma J."/>
        </authorList>
    </citation>
    <scope>NUCLEOTIDE SEQUENCE [LARGE SCALE GENOMIC DNA]</scope>
    <source>
        <strain evidence="2 3">Q85</strain>
    </source>
</reference>
<name>A0ABD5YC99_9EURY</name>
<evidence type="ECO:0000256" key="1">
    <source>
        <dbReference type="SAM" id="Phobius"/>
    </source>
</evidence>
<dbReference type="AlphaFoldDB" id="A0ABD5YC99"/>
<gene>
    <name evidence="2" type="ORF">ACFQMK_08835</name>
</gene>
<comment type="caution">
    <text evidence="2">The sequence shown here is derived from an EMBL/GenBank/DDBJ whole genome shotgun (WGS) entry which is preliminary data.</text>
</comment>
<accession>A0ABD5YC99</accession>
<keyword evidence="1" id="KW-1133">Transmembrane helix</keyword>
<feature type="transmembrane region" description="Helical" evidence="1">
    <location>
        <begin position="12"/>
        <end position="29"/>
    </location>
</feature>
<organism evidence="2 3">
    <name type="scientific">Halorubrum yunnanense</name>
    <dbReference type="NCBI Taxonomy" id="1526162"/>
    <lineage>
        <taxon>Archaea</taxon>
        <taxon>Methanobacteriati</taxon>
        <taxon>Methanobacteriota</taxon>
        <taxon>Stenosarchaea group</taxon>
        <taxon>Halobacteria</taxon>
        <taxon>Halobacteriales</taxon>
        <taxon>Haloferacaceae</taxon>
        <taxon>Halorubrum</taxon>
    </lineage>
</organism>
<dbReference type="Proteomes" id="UP001596390">
    <property type="component" value="Unassembled WGS sequence"/>
</dbReference>
<dbReference type="InterPro" id="IPR055970">
    <property type="entry name" value="DUF7548"/>
</dbReference>
<evidence type="ECO:0000313" key="2">
    <source>
        <dbReference type="EMBL" id="MFC7186989.1"/>
    </source>
</evidence>
<sequence length="137" mass="13812">MDLRDVSRRAGIATAVATVVVLGAPYALISGPEYATQLADYYASGIVGAAGIALFALLSAVVIASVEQGNLDPGTLAGVAVVLGAATTLSAASWAVAIEPSPVFRDNLWLVWHARAVVALSVPVPLSAAGYAKAILP</sequence>